<keyword evidence="1" id="KW-0812">Transmembrane</keyword>
<organism evidence="2 3">
    <name type="scientific">Catenuloplanes niger</name>
    <dbReference type="NCBI Taxonomy" id="587534"/>
    <lineage>
        <taxon>Bacteria</taxon>
        <taxon>Bacillati</taxon>
        <taxon>Actinomycetota</taxon>
        <taxon>Actinomycetes</taxon>
        <taxon>Micromonosporales</taxon>
        <taxon>Micromonosporaceae</taxon>
        <taxon>Catenuloplanes</taxon>
    </lineage>
</organism>
<dbReference type="Proteomes" id="UP001183629">
    <property type="component" value="Unassembled WGS sequence"/>
</dbReference>
<gene>
    <name evidence="2" type="ORF">J2S44_005244</name>
</gene>
<dbReference type="InterPro" id="IPR021218">
    <property type="entry name" value="DUF2784"/>
</dbReference>
<dbReference type="AlphaFoldDB" id="A0AAE3ZRZ6"/>
<reference evidence="2 3" key="1">
    <citation type="submission" date="2023-07" db="EMBL/GenBank/DDBJ databases">
        <title>Sequencing the genomes of 1000 actinobacteria strains.</title>
        <authorList>
            <person name="Klenk H.-P."/>
        </authorList>
    </citation>
    <scope>NUCLEOTIDE SEQUENCE [LARGE SCALE GENOMIC DNA]</scope>
    <source>
        <strain evidence="2 3">DSM 44711</strain>
    </source>
</reference>
<evidence type="ECO:0000256" key="1">
    <source>
        <dbReference type="SAM" id="Phobius"/>
    </source>
</evidence>
<evidence type="ECO:0008006" key="4">
    <source>
        <dbReference type="Google" id="ProtNLM"/>
    </source>
</evidence>
<dbReference type="EMBL" id="JAVDYC010000001">
    <property type="protein sequence ID" value="MDR7324994.1"/>
    <property type="molecule type" value="Genomic_DNA"/>
</dbReference>
<evidence type="ECO:0000313" key="3">
    <source>
        <dbReference type="Proteomes" id="UP001183629"/>
    </source>
</evidence>
<dbReference type="Pfam" id="PF10861">
    <property type="entry name" value="DUF2784"/>
    <property type="match status" value="1"/>
</dbReference>
<sequence>MGYEVLVVVALVLHVSFLAYLAVGGYLAWWWPRTIWLHLVTAAWGVAVVAASLTCPLTTLERWAREGAGQSVPDAGFIDRYLTGVIYPEDHVWTARIVLAIVVVVSWAGFVMRWRRRRAQQRASISGQAATYR</sequence>
<protein>
    <recommendedName>
        <fullName evidence="4">DUF2784 domain-containing protein</fullName>
    </recommendedName>
</protein>
<dbReference type="RefSeq" id="WP_310419238.1">
    <property type="nucleotide sequence ID" value="NZ_JAVDYC010000001.1"/>
</dbReference>
<keyword evidence="1" id="KW-1133">Transmembrane helix</keyword>
<keyword evidence="3" id="KW-1185">Reference proteome</keyword>
<feature type="transmembrane region" description="Helical" evidence="1">
    <location>
        <begin position="6"/>
        <end position="28"/>
    </location>
</feature>
<proteinExistence type="predicted"/>
<comment type="caution">
    <text evidence="2">The sequence shown here is derived from an EMBL/GenBank/DDBJ whole genome shotgun (WGS) entry which is preliminary data.</text>
</comment>
<feature type="transmembrane region" description="Helical" evidence="1">
    <location>
        <begin position="35"/>
        <end position="53"/>
    </location>
</feature>
<name>A0AAE3ZRZ6_9ACTN</name>
<accession>A0AAE3ZRZ6</accession>
<keyword evidence="1" id="KW-0472">Membrane</keyword>
<feature type="transmembrane region" description="Helical" evidence="1">
    <location>
        <begin position="93"/>
        <end position="112"/>
    </location>
</feature>
<evidence type="ECO:0000313" key="2">
    <source>
        <dbReference type="EMBL" id="MDR7324994.1"/>
    </source>
</evidence>